<dbReference type="GO" id="GO:0008270">
    <property type="term" value="F:zinc ion binding"/>
    <property type="evidence" value="ECO:0007669"/>
    <property type="project" value="UniProtKB-KW"/>
</dbReference>
<dbReference type="AlphaFoldDB" id="A0A9Q1ATY4"/>
<sequence>MYRAYQPLRPATNKYLQEKWDRDSYQKHRRKVELAVPVLNTTGPSAPFHLQVNLKKTEKEKEHQAIRDQDNFLHYAKLWDIKHSQGSLDNWNFYRTHSLNWEKRRWDLARIDWENQQLLKRLEGRKSELAQEHWQQNWHKEQLLRQSIARYPRGKGSYWGRVRTKTVKKAARVIIEKYYTRLGNDFHTNKRVCEEIAIIPSKKLRNKIAGYVTHLMKRIQRGPVRGISIKLQEEERERRDNYVPEVSALDQEIIEVDPDTKEMLKLLKGKLSAQKEFEKPSPCMLNLVKMEMSIEDGAVSSIPAPENLGMQELLQFLSCEKCQMAARNPKLLPCLHTLCAECLEESKPIGQCPSCRTSSSHVGGDPSLDNLFFVTLRAKLETYKKITSNQELMCNRCREGAEFWCSECEEFLCKPCYNAHQWYLKQKSHEVQKLCDLKRVTPQDFLEGAKKSSTLFCSEPTHNSQLISVYCYGCNKPLCCSCALLDSEHYNGKLYCDIRAEIGKRKEDLSKMKEELAEKKRSCERTRTTASERLEQLERFRTETRDKIQEKVEEMVRWLRGKEEELLADVDGQLCQEREEVEKKLQRTDCTLKRMEASELLVEKMNLFASDQEVMEMHPFIRQSLEQLRRERLPVMGYQGQVENFAGIKRKLNDLLQKVKGENSVVGCLADAVSPKAARALGNCVSFGLGEWAPCSLGQS</sequence>
<feature type="domain" description="RING-type" evidence="12">
    <location>
        <begin position="319"/>
        <end position="356"/>
    </location>
</feature>
<dbReference type="InterPro" id="IPR018273">
    <property type="entry name" value="Ribosomal_eS17_CS"/>
</dbReference>
<evidence type="ECO:0000256" key="11">
    <source>
        <dbReference type="SAM" id="Coils"/>
    </source>
</evidence>
<comment type="caution">
    <text evidence="14">The sequence shown here is derived from an EMBL/GenBank/DDBJ whole genome shotgun (WGS) entry which is preliminary data.</text>
</comment>
<accession>A0A9Q1ATY4</accession>
<keyword evidence="11" id="KW-0175">Coiled coil</keyword>
<dbReference type="InterPro" id="IPR017907">
    <property type="entry name" value="Znf_RING_CS"/>
</dbReference>
<evidence type="ECO:0000256" key="7">
    <source>
        <dbReference type="ARBA" id="ARBA00023274"/>
    </source>
</evidence>
<dbReference type="EMBL" id="JAPFRF010000014">
    <property type="protein sequence ID" value="KAJ7311301.1"/>
    <property type="molecule type" value="Genomic_DNA"/>
</dbReference>
<dbReference type="PROSITE" id="PS00518">
    <property type="entry name" value="ZF_RING_1"/>
    <property type="match status" value="1"/>
</dbReference>
<evidence type="ECO:0000256" key="8">
    <source>
        <dbReference type="ARBA" id="ARBA00035144"/>
    </source>
</evidence>
<evidence type="ECO:0000256" key="2">
    <source>
        <dbReference type="ARBA" id="ARBA00010444"/>
    </source>
</evidence>
<dbReference type="InterPro" id="IPR013083">
    <property type="entry name" value="Znf_RING/FYVE/PHD"/>
</dbReference>
<dbReference type="InterPro" id="IPR036401">
    <property type="entry name" value="Ribosomal_eS17_sf"/>
</dbReference>
<dbReference type="InterPro" id="IPR001210">
    <property type="entry name" value="Ribosomal_eS17"/>
</dbReference>
<organism evidence="14 15">
    <name type="scientific">Phrynocephalus forsythii</name>
    <dbReference type="NCBI Taxonomy" id="171643"/>
    <lineage>
        <taxon>Eukaryota</taxon>
        <taxon>Metazoa</taxon>
        <taxon>Chordata</taxon>
        <taxon>Craniata</taxon>
        <taxon>Vertebrata</taxon>
        <taxon>Euteleostomi</taxon>
        <taxon>Lepidosauria</taxon>
        <taxon>Squamata</taxon>
        <taxon>Bifurcata</taxon>
        <taxon>Unidentata</taxon>
        <taxon>Episquamata</taxon>
        <taxon>Toxicofera</taxon>
        <taxon>Iguania</taxon>
        <taxon>Acrodonta</taxon>
        <taxon>Agamidae</taxon>
        <taxon>Agaminae</taxon>
        <taxon>Phrynocephalus</taxon>
    </lineage>
</organism>
<keyword evidence="5" id="KW-0862">Zinc</keyword>
<dbReference type="Pfam" id="PF22586">
    <property type="entry name" value="ANCHR-like_BBOX"/>
    <property type="match status" value="1"/>
</dbReference>
<dbReference type="SUPFAM" id="SSF57845">
    <property type="entry name" value="B-box zinc-binding domain"/>
    <property type="match status" value="1"/>
</dbReference>
<dbReference type="GO" id="GO:0006412">
    <property type="term" value="P:translation"/>
    <property type="evidence" value="ECO:0007669"/>
    <property type="project" value="InterPro"/>
</dbReference>
<evidence type="ECO:0000256" key="6">
    <source>
        <dbReference type="ARBA" id="ARBA00022980"/>
    </source>
</evidence>
<dbReference type="Pfam" id="PF00833">
    <property type="entry name" value="Ribosomal_S17e"/>
    <property type="match status" value="1"/>
</dbReference>
<keyword evidence="4 10" id="KW-0863">Zinc-finger</keyword>
<proteinExistence type="inferred from homology"/>
<feature type="domain" description="B box-type" evidence="13">
    <location>
        <begin position="389"/>
        <end position="434"/>
    </location>
</feature>
<dbReference type="InterPro" id="IPR001841">
    <property type="entry name" value="Znf_RING"/>
</dbReference>
<evidence type="ECO:0000256" key="5">
    <source>
        <dbReference type="ARBA" id="ARBA00022833"/>
    </source>
</evidence>
<comment type="similarity">
    <text evidence="1">Belongs to the CFAP97 family.</text>
</comment>
<dbReference type="InterPro" id="IPR029488">
    <property type="entry name" value="Hmw/CFAP97"/>
</dbReference>
<comment type="similarity">
    <text evidence="2">Belongs to the eukaryotic ribosomal protein eS17 family.</text>
</comment>
<dbReference type="Pfam" id="PF13879">
    <property type="entry name" value="Hmw_CFAP97"/>
    <property type="match status" value="1"/>
</dbReference>
<evidence type="ECO:0000313" key="15">
    <source>
        <dbReference type="Proteomes" id="UP001142489"/>
    </source>
</evidence>
<dbReference type="CDD" id="cd16579">
    <property type="entry name" value="RING-HC_PML_C-V"/>
    <property type="match status" value="1"/>
</dbReference>
<keyword evidence="3" id="KW-0479">Metal-binding</keyword>
<dbReference type="OrthoDB" id="10250935at2759"/>
<dbReference type="SUPFAM" id="SSF57850">
    <property type="entry name" value="RING/U-box"/>
    <property type="match status" value="1"/>
</dbReference>
<feature type="domain" description="B box-type" evidence="13">
    <location>
        <begin position="452"/>
        <end position="489"/>
    </location>
</feature>
<dbReference type="Gene3D" id="3.30.160.60">
    <property type="entry name" value="Classic Zinc Finger"/>
    <property type="match status" value="1"/>
</dbReference>
<dbReference type="PROSITE" id="PS50089">
    <property type="entry name" value="ZF_RING_2"/>
    <property type="match status" value="1"/>
</dbReference>
<keyword evidence="15" id="KW-1185">Reference proteome</keyword>
<dbReference type="HAMAP" id="MF_00511">
    <property type="entry name" value="Ribosomal_eS17"/>
    <property type="match status" value="1"/>
</dbReference>
<evidence type="ECO:0000256" key="10">
    <source>
        <dbReference type="PROSITE-ProRule" id="PRU00024"/>
    </source>
</evidence>
<dbReference type="PROSITE" id="PS00712">
    <property type="entry name" value="RIBOSOMAL_S17E"/>
    <property type="match status" value="1"/>
</dbReference>
<dbReference type="InterPro" id="IPR000315">
    <property type="entry name" value="Znf_B-box"/>
</dbReference>
<dbReference type="FunFam" id="1.10.60.20:FF:000001">
    <property type="entry name" value="40S ribosomal protein S17"/>
    <property type="match status" value="1"/>
</dbReference>
<evidence type="ECO:0000256" key="3">
    <source>
        <dbReference type="ARBA" id="ARBA00022723"/>
    </source>
</evidence>
<dbReference type="PROSITE" id="PS50119">
    <property type="entry name" value="ZF_BBOX"/>
    <property type="match status" value="2"/>
</dbReference>
<dbReference type="PANTHER" id="PTHR10732">
    <property type="entry name" value="40S RIBOSOMAL PROTEIN S17"/>
    <property type="match status" value="1"/>
</dbReference>
<evidence type="ECO:0000259" key="13">
    <source>
        <dbReference type="PROSITE" id="PS50119"/>
    </source>
</evidence>
<evidence type="ECO:0000259" key="12">
    <source>
        <dbReference type="PROSITE" id="PS50089"/>
    </source>
</evidence>
<keyword evidence="7" id="KW-0687">Ribonucleoprotein</keyword>
<dbReference type="PANTHER" id="PTHR10732:SF0">
    <property type="entry name" value="40S RIBOSOMAL PROTEIN S17"/>
    <property type="match status" value="1"/>
</dbReference>
<protein>
    <recommendedName>
        <fullName evidence="8">Small ribosomal subunit protein eS17</fullName>
    </recommendedName>
    <alternativeName>
        <fullName evidence="9">40S ribosomal protein S17</fullName>
    </alternativeName>
</protein>
<keyword evidence="6" id="KW-0689">Ribosomal protein</keyword>
<dbReference type="GO" id="GO:0003735">
    <property type="term" value="F:structural constituent of ribosome"/>
    <property type="evidence" value="ECO:0007669"/>
    <property type="project" value="InterPro"/>
</dbReference>
<dbReference type="SUPFAM" id="SSF116820">
    <property type="entry name" value="Rps17e-like"/>
    <property type="match status" value="1"/>
</dbReference>
<dbReference type="Gene3D" id="1.10.60.20">
    <property type="entry name" value="Ribosomal protein S17e-like"/>
    <property type="match status" value="1"/>
</dbReference>
<evidence type="ECO:0000313" key="14">
    <source>
        <dbReference type="EMBL" id="KAJ7311301.1"/>
    </source>
</evidence>
<feature type="coiled-coil region" evidence="11">
    <location>
        <begin position="499"/>
        <end position="554"/>
    </location>
</feature>
<evidence type="ECO:0000256" key="1">
    <source>
        <dbReference type="ARBA" id="ARBA00008315"/>
    </source>
</evidence>
<dbReference type="Gene3D" id="3.30.40.10">
    <property type="entry name" value="Zinc/RING finger domain, C3HC4 (zinc finger)"/>
    <property type="match status" value="1"/>
</dbReference>
<dbReference type="CDD" id="cd19804">
    <property type="entry name" value="Bbox1_TRIM19_C-V"/>
    <property type="match status" value="1"/>
</dbReference>
<dbReference type="SMART" id="SM00336">
    <property type="entry name" value="BBOX"/>
    <property type="match status" value="1"/>
</dbReference>
<dbReference type="GO" id="GO:1990904">
    <property type="term" value="C:ribonucleoprotein complex"/>
    <property type="evidence" value="ECO:0007669"/>
    <property type="project" value="UniProtKB-KW"/>
</dbReference>
<dbReference type="InterPro" id="IPR021978">
    <property type="entry name" value="PML-like_CC"/>
</dbReference>
<dbReference type="Proteomes" id="UP001142489">
    <property type="component" value="Unassembled WGS sequence"/>
</dbReference>
<name>A0A9Q1ATY4_9SAUR</name>
<reference evidence="14" key="1">
    <citation type="journal article" date="2023" name="DNA Res.">
        <title>Chromosome-level genome assembly of Phrynocephalus forsythii using third-generation DNA sequencing and Hi-C analysis.</title>
        <authorList>
            <person name="Qi Y."/>
            <person name="Zhao W."/>
            <person name="Zhao Y."/>
            <person name="Niu C."/>
            <person name="Cao S."/>
            <person name="Zhang Y."/>
        </authorList>
    </citation>
    <scope>NUCLEOTIDE SEQUENCE</scope>
    <source>
        <tissue evidence="14">Muscle</tissue>
    </source>
</reference>
<dbReference type="SMART" id="SM00184">
    <property type="entry name" value="RING"/>
    <property type="match status" value="1"/>
</dbReference>
<dbReference type="GO" id="GO:0022626">
    <property type="term" value="C:cytosolic ribosome"/>
    <property type="evidence" value="ECO:0007669"/>
    <property type="project" value="UniProtKB-ARBA"/>
</dbReference>
<evidence type="ECO:0000256" key="4">
    <source>
        <dbReference type="ARBA" id="ARBA00022771"/>
    </source>
</evidence>
<gene>
    <name evidence="14" type="ORF">JRQ81_006917</name>
</gene>
<dbReference type="Pfam" id="PF12126">
    <property type="entry name" value="PML_CC"/>
    <property type="match status" value="1"/>
</dbReference>
<evidence type="ECO:0000256" key="9">
    <source>
        <dbReference type="ARBA" id="ARBA00035467"/>
    </source>
</evidence>